<organism evidence="4 5">
    <name type="scientific">Colletotrichum navitas</name>
    <dbReference type="NCBI Taxonomy" id="681940"/>
    <lineage>
        <taxon>Eukaryota</taxon>
        <taxon>Fungi</taxon>
        <taxon>Dikarya</taxon>
        <taxon>Ascomycota</taxon>
        <taxon>Pezizomycotina</taxon>
        <taxon>Sordariomycetes</taxon>
        <taxon>Hypocreomycetidae</taxon>
        <taxon>Glomerellales</taxon>
        <taxon>Glomerellaceae</taxon>
        <taxon>Colletotrichum</taxon>
        <taxon>Colletotrichum graminicola species complex</taxon>
    </lineage>
</organism>
<keyword evidence="2" id="KW-0560">Oxidoreductase</keyword>
<dbReference type="InterPro" id="IPR036291">
    <property type="entry name" value="NAD(P)-bd_dom_sf"/>
</dbReference>
<dbReference type="EMBL" id="JAHLJV010000002">
    <property type="protein sequence ID" value="KAK1599712.1"/>
    <property type="molecule type" value="Genomic_DNA"/>
</dbReference>
<dbReference type="InterPro" id="IPR045312">
    <property type="entry name" value="PCBER-like"/>
</dbReference>
<evidence type="ECO:0000256" key="2">
    <source>
        <dbReference type="ARBA" id="ARBA00023002"/>
    </source>
</evidence>
<dbReference type="SUPFAM" id="SSF51735">
    <property type="entry name" value="NAD(P)-binding Rossmann-fold domains"/>
    <property type="match status" value="1"/>
</dbReference>
<feature type="domain" description="NmrA-like" evidence="3">
    <location>
        <begin position="6"/>
        <end position="245"/>
    </location>
</feature>
<name>A0AAD8QE02_9PEZI</name>
<reference evidence="4" key="1">
    <citation type="submission" date="2021-06" db="EMBL/GenBank/DDBJ databases">
        <title>Comparative genomics, transcriptomics and evolutionary studies reveal genomic signatures of adaptation to plant cell wall in hemibiotrophic fungi.</title>
        <authorList>
            <consortium name="DOE Joint Genome Institute"/>
            <person name="Baroncelli R."/>
            <person name="Diaz J.F."/>
            <person name="Benocci T."/>
            <person name="Peng M."/>
            <person name="Battaglia E."/>
            <person name="Haridas S."/>
            <person name="Andreopoulos W."/>
            <person name="Labutti K."/>
            <person name="Pangilinan J."/>
            <person name="Floch G.L."/>
            <person name="Makela M.R."/>
            <person name="Henrissat B."/>
            <person name="Grigoriev I.V."/>
            <person name="Crouch J.A."/>
            <person name="De Vries R.P."/>
            <person name="Sukno S.A."/>
            <person name="Thon M.R."/>
        </authorList>
    </citation>
    <scope>NUCLEOTIDE SEQUENCE</scope>
    <source>
        <strain evidence="4">CBS 125086</strain>
    </source>
</reference>
<dbReference type="RefSeq" id="XP_060420301.1">
    <property type="nucleotide sequence ID" value="XM_060559702.1"/>
</dbReference>
<dbReference type="InterPro" id="IPR051609">
    <property type="entry name" value="NmrA/Isoflavone_reductase-like"/>
</dbReference>
<dbReference type="Gene3D" id="3.40.50.720">
    <property type="entry name" value="NAD(P)-binding Rossmann-like Domain"/>
    <property type="match status" value="1"/>
</dbReference>
<evidence type="ECO:0000313" key="5">
    <source>
        <dbReference type="Proteomes" id="UP001230504"/>
    </source>
</evidence>
<evidence type="ECO:0000313" key="4">
    <source>
        <dbReference type="EMBL" id="KAK1599712.1"/>
    </source>
</evidence>
<evidence type="ECO:0000259" key="3">
    <source>
        <dbReference type="Pfam" id="PF05368"/>
    </source>
</evidence>
<protein>
    <submittedName>
        <fullName evidence="4">Isoflavone reductase</fullName>
    </submittedName>
</protein>
<accession>A0AAD8QE02</accession>
<gene>
    <name evidence="4" type="ORF">LY79DRAFT_575353</name>
</gene>
<dbReference type="AlphaFoldDB" id="A0AAD8QE02"/>
<dbReference type="Pfam" id="PF05368">
    <property type="entry name" value="NmrA"/>
    <property type="match status" value="1"/>
</dbReference>
<comment type="caution">
    <text evidence="4">The sequence shown here is derived from an EMBL/GenBank/DDBJ whole genome shotgun (WGS) entry which is preliminary data.</text>
</comment>
<dbReference type="PANTHER" id="PTHR47706">
    <property type="entry name" value="NMRA-LIKE FAMILY PROTEIN"/>
    <property type="match status" value="1"/>
</dbReference>
<dbReference type="PANTHER" id="PTHR47706:SF1">
    <property type="entry name" value="CIPA-LIKE, PUTATIVE (AFU_ORTHOLOGUE AFUA_1G12460)-RELATED"/>
    <property type="match status" value="1"/>
</dbReference>
<keyword evidence="5" id="KW-1185">Reference proteome</keyword>
<dbReference type="Gene3D" id="3.90.25.10">
    <property type="entry name" value="UDP-galactose 4-epimerase, domain 1"/>
    <property type="match status" value="1"/>
</dbReference>
<dbReference type="GO" id="GO:0016491">
    <property type="term" value="F:oxidoreductase activity"/>
    <property type="evidence" value="ECO:0007669"/>
    <property type="project" value="UniProtKB-KW"/>
</dbReference>
<keyword evidence="1" id="KW-0521">NADP</keyword>
<dbReference type="Proteomes" id="UP001230504">
    <property type="component" value="Unassembled WGS sequence"/>
</dbReference>
<evidence type="ECO:0000256" key="1">
    <source>
        <dbReference type="ARBA" id="ARBA00022857"/>
    </source>
</evidence>
<proteinExistence type="predicted"/>
<dbReference type="GeneID" id="85443942"/>
<sequence>MAPTIKNVALAGAGGNLGPALLKGLMASNKFNITILTRKAGSQKFPPDVTVKEVDYDSLDSLTEALKGQDALVDSTSIFDSKVATRIVDAAVAAGIYRYIPSDFGLDPVRCHVPSLPVFGIKALTWQHVKQKAAENDGKFTWTIITNGPLLDWSLRNGFMGVDIKNKKLSVYNDGETVIPYTMLADVAKAVVGTLLHADETANRIAYVHSAVKSQKQMGALAQEAVGGSWETTTVDVDAIYANCIASIDKGVMTPDVMYPQLLYACSKKEFAQPWSRSDNALFGIKELSDDELKEVCKQISLDHLIMTLRVWQYIRGLFIKKANQDAQPQADALVGYGISHSASGMPFQASQNASKQANTPPYWP</sequence>
<dbReference type="InterPro" id="IPR008030">
    <property type="entry name" value="NmrA-like"/>
</dbReference>
<dbReference type="CDD" id="cd05259">
    <property type="entry name" value="PCBER_SDR_a"/>
    <property type="match status" value="1"/>
</dbReference>